<sequence>MLLRKVSVNRIHMLSKNVSVKYNTSKYNKGKVKAAAGLLDIMIVDTESGESYVMVDRIMDNVIEKFLDVE</sequence>
<name>A0A315Y4G1_RUMFL</name>
<evidence type="ECO:0000313" key="2">
    <source>
        <dbReference type="Proteomes" id="UP000245720"/>
    </source>
</evidence>
<dbReference type="Proteomes" id="UP000245720">
    <property type="component" value="Unassembled WGS sequence"/>
</dbReference>
<protein>
    <submittedName>
        <fullName evidence="1">Uncharacterized protein</fullName>
    </submittedName>
</protein>
<dbReference type="AlphaFoldDB" id="A0A315Y4G1"/>
<accession>A0A315Y4G1</accession>
<gene>
    <name evidence="1" type="ORF">IE37_00649</name>
</gene>
<comment type="caution">
    <text evidence="1">The sequence shown here is derived from an EMBL/GenBank/DDBJ whole genome shotgun (WGS) entry which is preliminary data.</text>
</comment>
<reference evidence="1 2" key="1">
    <citation type="submission" date="2018-05" db="EMBL/GenBank/DDBJ databases">
        <title>The Hungate 1000. A catalogue of reference genomes from the rumen microbiome.</title>
        <authorList>
            <person name="Kelly W."/>
        </authorList>
    </citation>
    <scope>NUCLEOTIDE SEQUENCE [LARGE SCALE GENOMIC DNA]</scope>
    <source>
        <strain evidence="1 2">SAb67</strain>
    </source>
</reference>
<organism evidence="1 2">
    <name type="scientific">Ruminococcus flavefaciens</name>
    <dbReference type="NCBI Taxonomy" id="1265"/>
    <lineage>
        <taxon>Bacteria</taxon>
        <taxon>Bacillati</taxon>
        <taxon>Bacillota</taxon>
        <taxon>Clostridia</taxon>
        <taxon>Eubacteriales</taxon>
        <taxon>Oscillospiraceae</taxon>
        <taxon>Ruminococcus</taxon>
    </lineage>
</organism>
<proteinExistence type="predicted"/>
<evidence type="ECO:0000313" key="1">
    <source>
        <dbReference type="EMBL" id="PWJ14664.1"/>
    </source>
</evidence>
<dbReference type="EMBL" id="QGDI01000002">
    <property type="protein sequence ID" value="PWJ14664.1"/>
    <property type="molecule type" value="Genomic_DNA"/>
</dbReference>